<comment type="caution">
    <text evidence="2">The sequence shown here is derived from an EMBL/GenBank/DDBJ whole genome shotgun (WGS) entry which is preliminary data.</text>
</comment>
<reference evidence="2 3" key="1">
    <citation type="submission" date="2019-02" db="EMBL/GenBank/DDBJ databases">
        <title>Deep-cultivation of Planctomycetes and their phenomic and genomic characterization uncovers novel biology.</title>
        <authorList>
            <person name="Wiegand S."/>
            <person name="Jogler M."/>
            <person name="Boedeker C."/>
            <person name="Pinto D."/>
            <person name="Vollmers J."/>
            <person name="Rivas-Marin E."/>
            <person name="Kohn T."/>
            <person name="Peeters S.H."/>
            <person name="Heuer A."/>
            <person name="Rast P."/>
            <person name="Oberbeckmann S."/>
            <person name="Bunk B."/>
            <person name="Jeske O."/>
            <person name="Meyerdierks A."/>
            <person name="Storesund J.E."/>
            <person name="Kallscheuer N."/>
            <person name="Luecker S."/>
            <person name="Lage O.M."/>
            <person name="Pohl T."/>
            <person name="Merkel B.J."/>
            <person name="Hornburger P."/>
            <person name="Mueller R.-W."/>
            <person name="Bruemmer F."/>
            <person name="Labrenz M."/>
            <person name="Spormann A.M."/>
            <person name="Op Den Camp H."/>
            <person name="Overmann J."/>
            <person name="Amann R."/>
            <person name="Jetten M.S.M."/>
            <person name="Mascher T."/>
            <person name="Medema M.H."/>
            <person name="Devos D.P."/>
            <person name="Kaster A.-K."/>
            <person name="Ovreas L."/>
            <person name="Rohde M."/>
            <person name="Galperin M.Y."/>
            <person name="Jogler C."/>
        </authorList>
    </citation>
    <scope>NUCLEOTIDE SEQUENCE [LARGE SCALE GENOMIC DNA]</scope>
    <source>
        <strain evidence="2 3">Pla52n</strain>
    </source>
</reference>
<gene>
    <name evidence="2" type="ORF">Pla52n_01400</name>
</gene>
<evidence type="ECO:0000313" key="2">
    <source>
        <dbReference type="EMBL" id="TWU07567.1"/>
    </source>
</evidence>
<sequence>MTDTDYSAVIDEFDRHVRNYFAYLETEYGFAASPTRTRDIHEPRDAGVSIRYKTDAVGITIGLSLIGAGIAVTFKNLNWIDIPKNKRVKYVSLDSVIAYRTTGTAKSLLHELTSARRKYWPDGFLINNMELAIQSLASQLKQHAADIISGDLSSLPDIAALDRGQIAT</sequence>
<evidence type="ECO:0000256" key="1">
    <source>
        <dbReference type="SAM" id="Phobius"/>
    </source>
</evidence>
<accession>A0A5C6B716</accession>
<keyword evidence="3" id="KW-1185">Reference proteome</keyword>
<feature type="transmembrane region" description="Helical" evidence="1">
    <location>
        <begin position="56"/>
        <end position="77"/>
    </location>
</feature>
<dbReference type="EMBL" id="SJPN01000001">
    <property type="protein sequence ID" value="TWU07567.1"/>
    <property type="molecule type" value="Genomic_DNA"/>
</dbReference>
<organism evidence="2 3">
    <name type="scientific">Stieleria varia</name>
    <dbReference type="NCBI Taxonomy" id="2528005"/>
    <lineage>
        <taxon>Bacteria</taxon>
        <taxon>Pseudomonadati</taxon>
        <taxon>Planctomycetota</taxon>
        <taxon>Planctomycetia</taxon>
        <taxon>Pirellulales</taxon>
        <taxon>Pirellulaceae</taxon>
        <taxon>Stieleria</taxon>
    </lineage>
</organism>
<keyword evidence="1" id="KW-0812">Transmembrane</keyword>
<name>A0A5C6B716_9BACT</name>
<protein>
    <submittedName>
        <fullName evidence="2">Uncharacterized protein</fullName>
    </submittedName>
</protein>
<proteinExistence type="predicted"/>
<evidence type="ECO:0000313" key="3">
    <source>
        <dbReference type="Proteomes" id="UP000320176"/>
    </source>
</evidence>
<dbReference type="RefSeq" id="WP_146517775.1">
    <property type="nucleotide sequence ID" value="NZ_CP151726.1"/>
</dbReference>
<keyword evidence="1" id="KW-0472">Membrane</keyword>
<dbReference type="AlphaFoldDB" id="A0A5C6B716"/>
<dbReference type="Proteomes" id="UP000320176">
    <property type="component" value="Unassembled WGS sequence"/>
</dbReference>
<keyword evidence="1" id="KW-1133">Transmembrane helix</keyword>